<evidence type="ECO:0000313" key="1">
    <source>
        <dbReference type="EMBL" id="GIZ04718.1"/>
    </source>
</evidence>
<protein>
    <submittedName>
        <fullName evidence="1">Uncharacterized protein</fullName>
    </submittedName>
</protein>
<keyword evidence="2" id="KW-1185">Reference proteome</keyword>
<dbReference type="EMBL" id="BPLR01001784">
    <property type="protein sequence ID" value="GIZ04718.1"/>
    <property type="molecule type" value="Genomic_DNA"/>
</dbReference>
<proteinExistence type="predicted"/>
<dbReference type="Proteomes" id="UP001054945">
    <property type="component" value="Unassembled WGS sequence"/>
</dbReference>
<comment type="caution">
    <text evidence="1">The sequence shown here is derived from an EMBL/GenBank/DDBJ whole genome shotgun (WGS) entry which is preliminary data.</text>
</comment>
<sequence length="82" mass="9319">MFSKVWAFDAILNPKLNFSLRPEDRSFFFCRTVINTAKEKGLGSKGTFLLTHRARESEIENDGFSCPTFPDTSPFASQCTDF</sequence>
<gene>
    <name evidence="1" type="ORF">CEXT_214821</name>
</gene>
<name>A0AAV4YCI1_CAEEX</name>
<reference evidence="1 2" key="1">
    <citation type="submission" date="2021-06" db="EMBL/GenBank/DDBJ databases">
        <title>Caerostris extrusa draft genome.</title>
        <authorList>
            <person name="Kono N."/>
            <person name="Arakawa K."/>
        </authorList>
    </citation>
    <scope>NUCLEOTIDE SEQUENCE [LARGE SCALE GENOMIC DNA]</scope>
</reference>
<dbReference type="AlphaFoldDB" id="A0AAV4YCI1"/>
<accession>A0AAV4YCI1</accession>
<evidence type="ECO:0000313" key="2">
    <source>
        <dbReference type="Proteomes" id="UP001054945"/>
    </source>
</evidence>
<organism evidence="1 2">
    <name type="scientific">Caerostris extrusa</name>
    <name type="common">Bark spider</name>
    <name type="synonym">Caerostris bankana</name>
    <dbReference type="NCBI Taxonomy" id="172846"/>
    <lineage>
        <taxon>Eukaryota</taxon>
        <taxon>Metazoa</taxon>
        <taxon>Ecdysozoa</taxon>
        <taxon>Arthropoda</taxon>
        <taxon>Chelicerata</taxon>
        <taxon>Arachnida</taxon>
        <taxon>Araneae</taxon>
        <taxon>Araneomorphae</taxon>
        <taxon>Entelegynae</taxon>
        <taxon>Araneoidea</taxon>
        <taxon>Araneidae</taxon>
        <taxon>Caerostris</taxon>
    </lineage>
</organism>